<protein>
    <submittedName>
        <fullName evidence="1">Possibl zinc metallo-peptidase</fullName>
    </submittedName>
</protein>
<reference evidence="1 2" key="1">
    <citation type="submission" date="2015-02" db="EMBL/GenBank/DDBJ databases">
        <title>Improved understanding of the partial-nitritation anammox process through 23 genomes representing the majority of the microbial community.</title>
        <authorList>
            <person name="Speth D.R."/>
            <person name="In T Zandt M."/>
            <person name="Guerrero Cruz S."/>
            <person name="Jetten M.S."/>
            <person name="Dutilh B.E."/>
        </authorList>
    </citation>
    <scope>NUCLEOTIDE SEQUENCE [LARGE SCALE GENOMIC DNA]</scope>
    <source>
        <strain evidence="1">OLB21</strain>
    </source>
</reference>
<comment type="caution">
    <text evidence="1">The sequence shown here is derived from an EMBL/GenBank/DDBJ whole genome shotgun (WGS) entry which is preliminary data.</text>
</comment>
<accession>A0A136KEN6</accession>
<organism evidence="1 2">
    <name type="scientific">candidate division WS6 bacterium OLB21</name>
    <dbReference type="NCBI Taxonomy" id="1617427"/>
    <lineage>
        <taxon>Bacteria</taxon>
        <taxon>Candidatus Dojkabacteria</taxon>
    </lineage>
</organism>
<dbReference type="EMBL" id="JYPD01000029">
    <property type="protein sequence ID" value="KXK07876.1"/>
    <property type="molecule type" value="Genomic_DNA"/>
</dbReference>
<dbReference type="Proteomes" id="UP000070449">
    <property type="component" value="Unassembled WGS sequence"/>
</dbReference>
<dbReference type="InterPro" id="IPR038555">
    <property type="entry name" value="Zincin_1_sf"/>
</dbReference>
<sequence>MQLDQFEQYVQEGITRIPADFREHLENVSLVIEDFPTAHQFNKMRLKHKWQLFGLYEGVPLPKRTSSYSMVLPDKITLFRQPLVNYARDEEHLRQLVANVIWHEIAHYFGYTEEEVRKAESERGIVY</sequence>
<evidence type="ECO:0000313" key="1">
    <source>
        <dbReference type="EMBL" id="KXK07876.1"/>
    </source>
</evidence>
<dbReference type="CDD" id="cd12952">
    <property type="entry name" value="MMP_ACEL2062"/>
    <property type="match status" value="1"/>
</dbReference>
<dbReference type="InterPro" id="IPR010428">
    <property type="entry name" value="Zincin_1"/>
</dbReference>
<name>A0A136KEN6_9BACT</name>
<proteinExistence type="predicted"/>
<evidence type="ECO:0000313" key="2">
    <source>
        <dbReference type="Proteomes" id="UP000070449"/>
    </source>
</evidence>
<dbReference type="AlphaFoldDB" id="A0A136KEN6"/>
<gene>
    <name evidence="1" type="ORF">UZ20_WS6002001094</name>
</gene>
<dbReference type="Gene3D" id="3.30.2010.20">
    <property type="match status" value="1"/>
</dbReference>
<dbReference type="Pfam" id="PF06262">
    <property type="entry name" value="Zincin_1"/>
    <property type="match status" value="1"/>
</dbReference>
<dbReference type="SUPFAM" id="SSF55486">
    <property type="entry name" value="Metalloproteases ('zincins'), catalytic domain"/>
    <property type="match status" value="1"/>
</dbReference>